<dbReference type="PANTHER" id="PTHR46186:SF12">
    <property type="entry name" value="CYSTATIN C (AMYLOID ANGIOPATHY AND CEREBRAL HEMORRHAGE)-RELATED"/>
    <property type="match status" value="1"/>
</dbReference>
<feature type="signal peptide" evidence="2">
    <location>
        <begin position="1"/>
        <end position="21"/>
    </location>
</feature>
<sequence length="136" mass="14547">MTYTLSLAAALFVAFIVSVSSSEPAVDPNVVKAANFAIESRNRMTNCIYLYKVVDILSHSAEMIPPAYVKYTIQVRAAQTTCRNNGSMNPEDCSVADNAQARDCASFPGSGDDLRLCGSGSSRRQHGSSVGFVTTL</sequence>
<dbReference type="GO" id="GO:0005615">
    <property type="term" value="C:extracellular space"/>
    <property type="evidence" value="ECO:0007669"/>
    <property type="project" value="TreeGrafter"/>
</dbReference>
<dbReference type="Pfam" id="PF00031">
    <property type="entry name" value="Cystatin"/>
    <property type="match status" value="1"/>
</dbReference>
<evidence type="ECO:0000259" key="3">
    <source>
        <dbReference type="Pfam" id="PF00031"/>
    </source>
</evidence>
<dbReference type="GO" id="GO:0031982">
    <property type="term" value="C:vesicle"/>
    <property type="evidence" value="ECO:0007669"/>
    <property type="project" value="TreeGrafter"/>
</dbReference>
<dbReference type="Gene3D" id="3.10.450.10">
    <property type="match status" value="1"/>
</dbReference>
<evidence type="ECO:0000256" key="1">
    <source>
        <dbReference type="ARBA" id="ARBA00009403"/>
    </source>
</evidence>
<evidence type="ECO:0000256" key="2">
    <source>
        <dbReference type="SAM" id="SignalP"/>
    </source>
</evidence>
<reference evidence="4" key="1">
    <citation type="submission" date="2020-07" db="EMBL/GenBank/DDBJ databases">
        <title>Clarias magur genome sequencing, assembly and annotation.</title>
        <authorList>
            <person name="Kushwaha B."/>
            <person name="Kumar R."/>
            <person name="Das P."/>
            <person name="Joshi C.G."/>
            <person name="Kumar D."/>
            <person name="Nagpure N.S."/>
            <person name="Pandey M."/>
            <person name="Agarwal S."/>
            <person name="Srivastava S."/>
            <person name="Singh M."/>
            <person name="Sahoo L."/>
            <person name="Jayasankar P."/>
            <person name="Meher P.K."/>
            <person name="Koringa P.G."/>
            <person name="Iquebal M.A."/>
            <person name="Das S.P."/>
            <person name="Bit A."/>
            <person name="Patnaik S."/>
            <person name="Patel N."/>
            <person name="Shah T.M."/>
            <person name="Hinsu A."/>
            <person name="Jena J.K."/>
        </authorList>
    </citation>
    <scope>NUCLEOTIDE SEQUENCE</scope>
    <source>
        <strain evidence="4">CIFAMagur01</strain>
        <tissue evidence="4">Testis</tissue>
    </source>
</reference>
<dbReference type="AlphaFoldDB" id="A0A8J4UCV9"/>
<gene>
    <name evidence="4" type="ORF">DAT39_017801</name>
</gene>
<feature type="domain" description="Cystatin" evidence="3">
    <location>
        <begin position="26"/>
        <end position="104"/>
    </location>
</feature>
<dbReference type="EMBL" id="QNUK01000497">
    <property type="protein sequence ID" value="KAF5892492.1"/>
    <property type="molecule type" value="Genomic_DNA"/>
</dbReference>
<dbReference type="InterPro" id="IPR046350">
    <property type="entry name" value="Cystatin_sf"/>
</dbReference>
<comment type="similarity">
    <text evidence="1">Belongs to the cystatin family.</text>
</comment>
<organism evidence="4 5">
    <name type="scientific">Clarias magur</name>
    <name type="common">Asian catfish</name>
    <name type="synonym">Macropteronotus magur</name>
    <dbReference type="NCBI Taxonomy" id="1594786"/>
    <lineage>
        <taxon>Eukaryota</taxon>
        <taxon>Metazoa</taxon>
        <taxon>Chordata</taxon>
        <taxon>Craniata</taxon>
        <taxon>Vertebrata</taxon>
        <taxon>Euteleostomi</taxon>
        <taxon>Actinopterygii</taxon>
        <taxon>Neopterygii</taxon>
        <taxon>Teleostei</taxon>
        <taxon>Ostariophysi</taxon>
        <taxon>Siluriformes</taxon>
        <taxon>Clariidae</taxon>
        <taxon>Clarias</taxon>
    </lineage>
</organism>
<evidence type="ECO:0000313" key="4">
    <source>
        <dbReference type="EMBL" id="KAF5892492.1"/>
    </source>
</evidence>
<feature type="chain" id="PRO_5035294495" description="Cystatin domain-containing protein" evidence="2">
    <location>
        <begin position="22"/>
        <end position="136"/>
    </location>
</feature>
<keyword evidence="2" id="KW-0732">Signal</keyword>
<keyword evidence="5" id="KW-1185">Reference proteome</keyword>
<dbReference type="Proteomes" id="UP000727407">
    <property type="component" value="Unassembled WGS sequence"/>
</dbReference>
<dbReference type="PANTHER" id="PTHR46186">
    <property type="entry name" value="CYSTATIN"/>
    <property type="match status" value="1"/>
</dbReference>
<accession>A0A8J4UCV9</accession>
<dbReference type="GO" id="GO:0005737">
    <property type="term" value="C:cytoplasm"/>
    <property type="evidence" value="ECO:0007669"/>
    <property type="project" value="TreeGrafter"/>
</dbReference>
<comment type="caution">
    <text evidence="4">The sequence shown here is derived from an EMBL/GenBank/DDBJ whole genome shotgun (WGS) entry which is preliminary data.</text>
</comment>
<dbReference type="SUPFAM" id="SSF54403">
    <property type="entry name" value="Cystatin/monellin"/>
    <property type="match status" value="1"/>
</dbReference>
<proteinExistence type="inferred from homology"/>
<dbReference type="InterPro" id="IPR000010">
    <property type="entry name" value="Cystatin_dom"/>
</dbReference>
<evidence type="ECO:0000313" key="5">
    <source>
        <dbReference type="Proteomes" id="UP000727407"/>
    </source>
</evidence>
<name>A0A8J4UCV9_CLAMG</name>
<protein>
    <recommendedName>
        <fullName evidence="3">Cystatin domain-containing protein</fullName>
    </recommendedName>
</protein>
<dbReference type="OrthoDB" id="1908104at2759"/>
<dbReference type="GO" id="GO:0004869">
    <property type="term" value="F:cysteine-type endopeptidase inhibitor activity"/>
    <property type="evidence" value="ECO:0007669"/>
    <property type="project" value="InterPro"/>
</dbReference>